<keyword evidence="1" id="KW-0645">Protease</keyword>
<comment type="caution">
    <text evidence="3">The sequence shown here is derived from an EMBL/GenBank/DDBJ whole genome shotgun (WGS) entry which is preliminary data.</text>
</comment>
<dbReference type="InterPro" id="IPR001969">
    <property type="entry name" value="Aspartic_peptidase_AS"/>
</dbReference>
<dbReference type="GO" id="GO:0004190">
    <property type="term" value="F:aspartic-type endopeptidase activity"/>
    <property type="evidence" value="ECO:0007669"/>
    <property type="project" value="UniProtKB-KW"/>
</dbReference>
<evidence type="ECO:0000313" key="3">
    <source>
        <dbReference type="EMBL" id="KAJ7194313.1"/>
    </source>
</evidence>
<dbReference type="CDD" id="cd05471">
    <property type="entry name" value="pepsin_like"/>
    <property type="match status" value="1"/>
</dbReference>
<dbReference type="Gene3D" id="2.40.70.10">
    <property type="entry name" value="Acid Proteases"/>
    <property type="match status" value="2"/>
</dbReference>
<reference evidence="3" key="1">
    <citation type="submission" date="2023-03" db="EMBL/GenBank/DDBJ databases">
        <title>Massive genome expansion in bonnet fungi (Mycena s.s.) driven by repeated elements and novel gene families across ecological guilds.</title>
        <authorList>
            <consortium name="Lawrence Berkeley National Laboratory"/>
            <person name="Harder C.B."/>
            <person name="Miyauchi S."/>
            <person name="Viragh M."/>
            <person name="Kuo A."/>
            <person name="Thoen E."/>
            <person name="Andreopoulos B."/>
            <person name="Lu D."/>
            <person name="Skrede I."/>
            <person name="Drula E."/>
            <person name="Henrissat B."/>
            <person name="Morin E."/>
            <person name="Kohler A."/>
            <person name="Barry K."/>
            <person name="LaButti K."/>
            <person name="Morin E."/>
            <person name="Salamov A."/>
            <person name="Lipzen A."/>
            <person name="Mereny Z."/>
            <person name="Hegedus B."/>
            <person name="Baldrian P."/>
            <person name="Stursova M."/>
            <person name="Weitz H."/>
            <person name="Taylor A."/>
            <person name="Grigoriev I.V."/>
            <person name="Nagy L.G."/>
            <person name="Martin F."/>
            <person name="Kauserud H."/>
        </authorList>
    </citation>
    <scope>NUCLEOTIDE SEQUENCE</scope>
    <source>
        <strain evidence="3">9144</strain>
    </source>
</reference>
<keyword evidence="4" id="KW-1185">Reference proteome</keyword>
<dbReference type="InterPro" id="IPR021109">
    <property type="entry name" value="Peptidase_aspartic_dom_sf"/>
</dbReference>
<gene>
    <name evidence="3" type="ORF">GGX14DRAFT_476515</name>
</gene>
<protein>
    <submittedName>
        <fullName evidence="3">Aspartic peptidase domain-containing protein</fullName>
    </submittedName>
</protein>
<evidence type="ECO:0000313" key="4">
    <source>
        <dbReference type="Proteomes" id="UP001219525"/>
    </source>
</evidence>
<keyword evidence="1" id="KW-0064">Aspartyl protease</keyword>
<keyword evidence="1" id="KW-0378">Hydrolase</keyword>
<proteinExistence type="predicted"/>
<organism evidence="3 4">
    <name type="scientific">Mycena pura</name>
    <dbReference type="NCBI Taxonomy" id="153505"/>
    <lineage>
        <taxon>Eukaryota</taxon>
        <taxon>Fungi</taxon>
        <taxon>Dikarya</taxon>
        <taxon>Basidiomycota</taxon>
        <taxon>Agaricomycotina</taxon>
        <taxon>Agaricomycetes</taxon>
        <taxon>Agaricomycetidae</taxon>
        <taxon>Agaricales</taxon>
        <taxon>Marasmiineae</taxon>
        <taxon>Mycenaceae</taxon>
        <taxon>Mycena</taxon>
    </lineage>
</organism>
<evidence type="ECO:0000256" key="2">
    <source>
        <dbReference type="SAM" id="MobiDB-lite"/>
    </source>
</evidence>
<feature type="region of interest" description="Disordered" evidence="2">
    <location>
        <begin position="67"/>
        <end position="86"/>
    </location>
</feature>
<sequence>MAARIGEEINLDFSIDVDFRRFNGLAADLHFTRLRILELSGAPPEASASHHIAAMALERAAEASASQRIAASRTRDKELELSGQPEPSLSIPWTLMTYSGPVDVDPAQREMGPPRRCGDQVGRLEFSDYGDATDSSYDMLFDTGTRILIWMMSQACEAHIQERHTLIDSGPFSFRYVDGSEARKTYRDILRVRPSPHLSADLCEPRWHHVSLGVAHEVTGCFKFAAYSGIVGLGRQMESGGQNPSFLTQIRPRLTSPEMTIALTRESQTRHTGNLFGEPETYTDIFNLGRITFGARPRPSNEVWWENINSTMKRLLGIDIPTPNGLALFDTGSPLCWLDTSLVQQYYSKIVRHKIHAETGIYMVPADSVPEEFPSLELQLGNAMFTLRALYDDHYEPREGYRVGPIQPKSVLLSDYNGPDIIGRTALINMELNLQFPEDGTHRVAWREKEETDIGVGPGVRHI</sequence>
<evidence type="ECO:0000256" key="1">
    <source>
        <dbReference type="ARBA" id="ARBA00022750"/>
    </source>
</evidence>
<name>A0AAD6UTH6_9AGAR</name>
<accession>A0AAD6UTH6</accession>
<dbReference type="AlphaFoldDB" id="A0AAD6UTH6"/>
<dbReference type="Proteomes" id="UP001219525">
    <property type="component" value="Unassembled WGS sequence"/>
</dbReference>
<dbReference type="PROSITE" id="PS00141">
    <property type="entry name" value="ASP_PROTEASE"/>
    <property type="match status" value="1"/>
</dbReference>
<dbReference type="SUPFAM" id="SSF50630">
    <property type="entry name" value="Acid proteases"/>
    <property type="match status" value="1"/>
</dbReference>
<dbReference type="GO" id="GO:0006508">
    <property type="term" value="P:proteolysis"/>
    <property type="evidence" value="ECO:0007669"/>
    <property type="project" value="InterPro"/>
</dbReference>
<dbReference type="EMBL" id="JARJCW010000099">
    <property type="protein sequence ID" value="KAJ7194313.1"/>
    <property type="molecule type" value="Genomic_DNA"/>
</dbReference>
<dbReference type="InterPro" id="IPR034164">
    <property type="entry name" value="Pepsin-like_dom"/>
</dbReference>